<protein>
    <submittedName>
        <fullName evidence="1">Putative capsid protein</fullName>
    </submittedName>
</protein>
<reference evidence="1" key="1">
    <citation type="submission" date="2020-03" db="EMBL/GenBank/DDBJ databases">
        <title>The deep terrestrial virosphere.</title>
        <authorList>
            <person name="Holmfeldt K."/>
            <person name="Nilsson E."/>
            <person name="Simone D."/>
            <person name="Lopez-Fernandez M."/>
            <person name="Wu X."/>
            <person name="de Brujin I."/>
            <person name="Lundin D."/>
            <person name="Andersson A."/>
            <person name="Bertilsson S."/>
            <person name="Dopson M."/>
        </authorList>
    </citation>
    <scope>NUCLEOTIDE SEQUENCE</scope>
    <source>
        <strain evidence="1">MM415B01334</strain>
    </source>
</reference>
<gene>
    <name evidence="1" type="ORF">MM415B01334_0017</name>
</gene>
<dbReference type="AlphaFoldDB" id="A0A6M3INS5"/>
<sequence length="314" mass="35064">MPPLTKSDVHTSAILTNFLLRHPPSEFIAHRVFPVVPVSKEADTFYKWYAGHRIIKDSRRAPGDDSKKVELGLTTDTYQAYEYALHDDVPLRVARDADRPLDIYEEAAWNVREMVLLDIERVVQALAQASGNNKASPAATWDNATLSNAKPHKDVEDARETMRARTGLVPNCVVMSAAVASALKIWLMDQKNGGGVEFATMEQYLRTDRLPPRLWDMELLIGGGIKSSAERPEDVAAANLSDVWNDNVVLLYKAPRPAMKTLAAGYTFQVTKSTKARRGTYDGPRESDWVEFCTTEAHKVTSSDCIQMIENVLE</sequence>
<accession>A0A6M3INS5</accession>
<organism evidence="1">
    <name type="scientific">viral metagenome</name>
    <dbReference type="NCBI Taxonomy" id="1070528"/>
    <lineage>
        <taxon>unclassified sequences</taxon>
        <taxon>metagenomes</taxon>
        <taxon>organismal metagenomes</taxon>
    </lineage>
</organism>
<evidence type="ECO:0000313" key="1">
    <source>
        <dbReference type="EMBL" id="QJA59169.1"/>
    </source>
</evidence>
<dbReference type="EMBL" id="MT141357">
    <property type="protein sequence ID" value="QJA59169.1"/>
    <property type="molecule type" value="Genomic_DNA"/>
</dbReference>
<proteinExistence type="predicted"/>
<dbReference type="InterPro" id="IPR053738">
    <property type="entry name" value="Lambda_capsid_assembly"/>
</dbReference>
<name>A0A6M3INS5_9ZZZZ</name>
<dbReference type="Gene3D" id="3.90.1690.10">
    <property type="entry name" value="phage-related protein like domain"/>
    <property type="match status" value="1"/>
</dbReference>